<organism evidence="3 4">
    <name type="scientific">Candida boidinii</name>
    <name type="common">Yeast</name>
    <dbReference type="NCBI Taxonomy" id="5477"/>
    <lineage>
        <taxon>Eukaryota</taxon>
        <taxon>Fungi</taxon>
        <taxon>Dikarya</taxon>
        <taxon>Ascomycota</taxon>
        <taxon>Saccharomycotina</taxon>
        <taxon>Pichiomycetes</taxon>
        <taxon>Pichiales</taxon>
        <taxon>Pichiaceae</taxon>
        <taxon>Ogataea</taxon>
        <taxon>Ogataea/Candida clade</taxon>
    </lineage>
</organism>
<feature type="compositionally biased region" description="Basic and acidic residues" evidence="1">
    <location>
        <begin position="50"/>
        <end position="59"/>
    </location>
</feature>
<keyword evidence="4" id="KW-1185">Reference proteome</keyword>
<proteinExistence type="predicted"/>
<dbReference type="InterPro" id="IPR053940">
    <property type="entry name" value="UTP25_NTPase-like"/>
</dbReference>
<feature type="domain" description="UTP25 NTP hydrolase-like" evidence="2">
    <location>
        <begin position="266"/>
        <end position="360"/>
    </location>
</feature>
<dbReference type="EMBL" id="BSXN01003976">
    <property type="protein sequence ID" value="GME80309.1"/>
    <property type="molecule type" value="Genomic_DNA"/>
</dbReference>
<dbReference type="AlphaFoldDB" id="A0A9W6T618"/>
<dbReference type="GO" id="GO:0000462">
    <property type="term" value="P:maturation of SSU-rRNA from tricistronic rRNA transcript (SSU-rRNA, 5.8S rRNA, LSU-rRNA)"/>
    <property type="evidence" value="ECO:0007669"/>
    <property type="project" value="TreeGrafter"/>
</dbReference>
<reference evidence="3" key="1">
    <citation type="submission" date="2023-04" db="EMBL/GenBank/DDBJ databases">
        <title>Candida boidinii NBRC 10035.</title>
        <authorList>
            <person name="Ichikawa N."/>
            <person name="Sato H."/>
            <person name="Tonouchi N."/>
        </authorList>
    </citation>
    <scope>NUCLEOTIDE SEQUENCE</scope>
    <source>
        <strain evidence="3">NBRC 10035</strain>
    </source>
</reference>
<evidence type="ECO:0000259" key="2">
    <source>
        <dbReference type="Pfam" id="PF22916"/>
    </source>
</evidence>
<dbReference type="GO" id="GO:0032040">
    <property type="term" value="C:small-subunit processome"/>
    <property type="evidence" value="ECO:0007669"/>
    <property type="project" value="TreeGrafter"/>
</dbReference>
<comment type="caution">
    <text evidence="3">The sequence shown here is derived from an EMBL/GenBank/DDBJ whole genome shotgun (WGS) entry which is preliminary data.</text>
</comment>
<gene>
    <name evidence="3" type="ORF">Cboi02_000636700</name>
</gene>
<feature type="compositionally biased region" description="Acidic residues" evidence="1">
    <location>
        <begin position="76"/>
        <end position="88"/>
    </location>
</feature>
<dbReference type="PANTHER" id="PTHR12933:SF0">
    <property type="entry name" value="U3 SMALL NUCLEOLAR RNA-ASSOCIATED PROTEIN 25 HOMOLOG"/>
    <property type="match status" value="1"/>
</dbReference>
<dbReference type="Pfam" id="PF22916">
    <property type="entry name" value="UTP25_NTPase-like"/>
    <property type="match status" value="1"/>
</dbReference>
<feature type="region of interest" description="Disordered" evidence="1">
    <location>
        <begin position="1"/>
        <end position="102"/>
    </location>
</feature>
<evidence type="ECO:0000313" key="3">
    <source>
        <dbReference type="EMBL" id="GME80309.1"/>
    </source>
</evidence>
<feature type="compositionally biased region" description="Acidic residues" evidence="1">
    <location>
        <begin position="31"/>
        <end position="49"/>
    </location>
</feature>
<dbReference type="InterPro" id="IPR010678">
    <property type="entry name" value="UTP25"/>
</dbReference>
<sequence length="361" mass="43555">MRNVTRTTSRNRDDHKDTHNNKKYRRNQPESESEDESEESEDNDEDIDSDDGKKQDNEKSMAYNALLTLLKHDHQSEDEEEDDEEEEDAQSKDIDNDDDRDEENKLLEEVEDNAIDDEEEEDVLVEEDLHEDENSINNKYDSFNLHFNDEDKIEKYCDFYEKKLKEIKSNNKKEKILKLNNRLKLDQSNYLVLDYKYDLKLKDNDLILDDKYSKKTATALPSKLKYHNVKLRVQEQFNKIFNTNIEKELELELIESLLSYENINFQYYNQDLKFKERYQDYYLLHCINHLYKTRDRILNNNEKKTKYLKQIEEGLIEEKNDESLEDGLNFRDQGYTRPKILILLPTRNYAYKLVNKLINLY</sequence>
<dbReference type="GO" id="GO:0034511">
    <property type="term" value="F:U3 snoRNA binding"/>
    <property type="evidence" value="ECO:0007669"/>
    <property type="project" value="InterPro"/>
</dbReference>
<evidence type="ECO:0000256" key="1">
    <source>
        <dbReference type="SAM" id="MobiDB-lite"/>
    </source>
</evidence>
<accession>A0A9W6T618</accession>
<dbReference type="GO" id="GO:0019843">
    <property type="term" value="F:rRNA binding"/>
    <property type="evidence" value="ECO:0007669"/>
    <property type="project" value="TreeGrafter"/>
</dbReference>
<evidence type="ECO:0000313" key="4">
    <source>
        <dbReference type="Proteomes" id="UP001165120"/>
    </source>
</evidence>
<feature type="compositionally biased region" description="Basic and acidic residues" evidence="1">
    <location>
        <begin position="10"/>
        <end position="20"/>
    </location>
</feature>
<dbReference type="Proteomes" id="UP001165120">
    <property type="component" value="Unassembled WGS sequence"/>
</dbReference>
<name>A0A9W6T618_CANBO</name>
<dbReference type="PANTHER" id="PTHR12933">
    <property type="entry name" value="ORF PROTEIN-RELATED"/>
    <property type="match status" value="1"/>
</dbReference>
<protein>
    <submittedName>
        <fullName evidence="3">Unnamed protein product</fullName>
    </submittedName>
</protein>